<proteinExistence type="predicted"/>
<dbReference type="Pfam" id="PF08719">
    <property type="entry name" value="NADAR"/>
    <property type="match status" value="1"/>
</dbReference>
<accession>A0A6S6VS80</accession>
<dbReference type="SUPFAM" id="SSF143990">
    <property type="entry name" value="YbiA-like"/>
    <property type="match status" value="1"/>
</dbReference>
<gene>
    <name evidence="2" type="ORF">PTTW11_01563</name>
</gene>
<dbReference type="EMBL" id="HG992978">
    <property type="protein sequence ID" value="CAE7007542.1"/>
    <property type="molecule type" value="Genomic_DNA"/>
</dbReference>
<dbReference type="CDD" id="cd15457">
    <property type="entry name" value="NADAR"/>
    <property type="match status" value="1"/>
</dbReference>
<feature type="region of interest" description="Disordered" evidence="1">
    <location>
        <begin position="60"/>
        <end position="81"/>
    </location>
</feature>
<protein>
    <submittedName>
        <fullName evidence="2">Uncharacterized protein</fullName>
    </submittedName>
</protein>
<evidence type="ECO:0000256" key="1">
    <source>
        <dbReference type="SAM" id="MobiDB-lite"/>
    </source>
</evidence>
<dbReference type="Proteomes" id="UP000472372">
    <property type="component" value="Chromosome 2"/>
</dbReference>
<dbReference type="Gene3D" id="1.10.357.40">
    <property type="entry name" value="YbiA-like"/>
    <property type="match status" value="1"/>
</dbReference>
<dbReference type="AlphaFoldDB" id="A0A6S6VS80"/>
<sequence length="221" mass="25072">MGKRKPHRAGRPQKTLPTEEDQTDGTIYFYMPNEPPYGVFCQWHASPFNIPTSSLQWLVETAPTPPRPSETPTPASTKAKEATPLTAQQILSTHATPIPFTTAEQSYMYLKSLYFSHSPTCTRILSTTDPKLCKKLGSSVPNFSAYHWDRVKQRVARVVNWYKFTDPRNAAMKAVLLGTGERELAEASPRDRVWGIGFRKEKAEGRRAEWGRICWGGLWWG</sequence>
<feature type="compositionally biased region" description="Basic residues" evidence="1">
    <location>
        <begin position="1"/>
        <end position="11"/>
    </location>
</feature>
<reference evidence="2" key="1">
    <citation type="submission" date="2021-02" db="EMBL/GenBank/DDBJ databases">
        <authorList>
            <person name="Syme A R."/>
            <person name="Syme A R."/>
            <person name="Moolhuijzen P."/>
        </authorList>
    </citation>
    <scope>NUCLEOTIDE SEQUENCE</scope>
    <source>
        <strain evidence="2">W1-1</strain>
    </source>
</reference>
<evidence type="ECO:0000313" key="3">
    <source>
        <dbReference type="Proteomes" id="UP000472372"/>
    </source>
</evidence>
<dbReference type="InterPro" id="IPR012816">
    <property type="entry name" value="NADAR"/>
</dbReference>
<dbReference type="NCBIfam" id="TIGR02464">
    <property type="entry name" value="ribofla_fusion"/>
    <property type="match status" value="1"/>
</dbReference>
<feature type="region of interest" description="Disordered" evidence="1">
    <location>
        <begin position="1"/>
        <end position="23"/>
    </location>
</feature>
<evidence type="ECO:0000313" key="2">
    <source>
        <dbReference type="EMBL" id="CAE7007542.1"/>
    </source>
</evidence>
<organism evidence="2 3">
    <name type="scientific">Pyrenophora teres f. teres</name>
    <dbReference type="NCBI Taxonomy" id="97479"/>
    <lineage>
        <taxon>Eukaryota</taxon>
        <taxon>Fungi</taxon>
        <taxon>Dikarya</taxon>
        <taxon>Ascomycota</taxon>
        <taxon>Pezizomycotina</taxon>
        <taxon>Dothideomycetes</taxon>
        <taxon>Pleosporomycetidae</taxon>
        <taxon>Pleosporales</taxon>
        <taxon>Pleosporineae</taxon>
        <taxon>Pleosporaceae</taxon>
        <taxon>Pyrenophora</taxon>
    </lineage>
</organism>
<dbReference type="InterPro" id="IPR037238">
    <property type="entry name" value="YbiA-like_sf"/>
</dbReference>
<name>A0A6S6VS80_9PLEO</name>